<dbReference type="InterPro" id="IPR000620">
    <property type="entry name" value="EamA_dom"/>
</dbReference>
<feature type="transmembrane region" description="Helical" evidence="8">
    <location>
        <begin position="129"/>
        <end position="146"/>
    </location>
</feature>
<keyword evidence="6 8" id="KW-1133">Transmembrane helix</keyword>
<dbReference type="InterPro" id="IPR004626">
    <property type="entry name" value="RarD"/>
</dbReference>
<organism evidence="10 11">
    <name type="scientific">Zophobihabitans entericus</name>
    <dbReference type="NCBI Taxonomy" id="1635327"/>
    <lineage>
        <taxon>Bacteria</taxon>
        <taxon>Pseudomonadati</taxon>
        <taxon>Pseudomonadota</taxon>
        <taxon>Gammaproteobacteria</taxon>
        <taxon>Orbales</taxon>
        <taxon>Orbaceae</taxon>
        <taxon>Zophobihabitans</taxon>
    </lineage>
</organism>
<keyword evidence="4" id="KW-1003">Cell membrane</keyword>
<feature type="transmembrane region" description="Helical" evidence="8">
    <location>
        <begin position="7"/>
        <end position="25"/>
    </location>
</feature>
<feature type="domain" description="EamA" evidence="9">
    <location>
        <begin position="158"/>
        <end position="284"/>
    </location>
</feature>
<dbReference type="SUPFAM" id="SSF103481">
    <property type="entry name" value="Multidrug resistance efflux transporter EmrE"/>
    <property type="match status" value="2"/>
</dbReference>
<dbReference type="RefSeq" id="WP_166917133.1">
    <property type="nucleotide sequence ID" value="NZ_CP050253.1"/>
</dbReference>
<keyword evidence="3" id="KW-0813">Transport</keyword>
<proteinExistence type="inferred from homology"/>
<dbReference type="KEGG" id="orb:IPMB12_09520"/>
<evidence type="ECO:0000256" key="6">
    <source>
        <dbReference type="ARBA" id="ARBA00022989"/>
    </source>
</evidence>
<evidence type="ECO:0000256" key="2">
    <source>
        <dbReference type="ARBA" id="ARBA00007362"/>
    </source>
</evidence>
<dbReference type="EMBL" id="CP050253">
    <property type="protein sequence ID" value="QIQ21896.1"/>
    <property type="molecule type" value="Genomic_DNA"/>
</dbReference>
<keyword evidence="11" id="KW-1185">Reference proteome</keyword>
<dbReference type="InParanoid" id="A0A6G9ICD9"/>
<dbReference type="Proteomes" id="UP000501168">
    <property type="component" value="Chromosome"/>
</dbReference>
<gene>
    <name evidence="10" type="primary">rarD</name>
    <name evidence="10" type="ORF">IPMB12_09520</name>
</gene>
<keyword evidence="7 8" id="KW-0472">Membrane</keyword>
<keyword evidence="5 8" id="KW-0812">Transmembrane</keyword>
<evidence type="ECO:0000256" key="1">
    <source>
        <dbReference type="ARBA" id="ARBA00004651"/>
    </source>
</evidence>
<evidence type="ECO:0000313" key="10">
    <source>
        <dbReference type="EMBL" id="QIQ21896.1"/>
    </source>
</evidence>
<evidence type="ECO:0000256" key="7">
    <source>
        <dbReference type="ARBA" id="ARBA00023136"/>
    </source>
</evidence>
<accession>A0A6G9ICD9</accession>
<sequence length="307" mass="34709">MSNVVKGVVLSILASCLFGLLYYYPVVLRPLTTVEIFCWRLLMSLPAIALLITVERRWSAVVELFMRVKQKPVFFLALVLNAAMLSVQMILFIWAPLNGRALSTSLGYFILPLVMVVCGRFIYKERFSFFQKIAIGLAVIGVALEIYITNAFSWETATAAIGYPIYFIFRREMKIDGIAGVFSDFLFITIGCLIYMLTQYEMSKIIADFMQFSFYIPMLGIITAIAFAAYFTSCKLLPLGLFGLLGYVEPVLLAIVSVLFLNETISSEHIFSYGLIWLAVCVLVLEGTIYTILSIKRKRINNIRNKV</sequence>
<dbReference type="GO" id="GO:0005886">
    <property type="term" value="C:plasma membrane"/>
    <property type="evidence" value="ECO:0007669"/>
    <property type="project" value="UniProtKB-SubCell"/>
</dbReference>
<evidence type="ECO:0000256" key="3">
    <source>
        <dbReference type="ARBA" id="ARBA00022448"/>
    </source>
</evidence>
<protein>
    <submittedName>
        <fullName evidence="10">EamA family transporter RarD</fullName>
    </submittedName>
</protein>
<feature type="transmembrane region" description="Helical" evidence="8">
    <location>
        <begin position="73"/>
        <end position="95"/>
    </location>
</feature>
<feature type="transmembrane region" description="Helical" evidence="8">
    <location>
        <begin position="239"/>
        <end position="261"/>
    </location>
</feature>
<comment type="similarity">
    <text evidence="2">Belongs to the EamA transporter family.</text>
</comment>
<name>A0A6G9ICD9_9GAMM</name>
<feature type="transmembrane region" description="Helical" evidence="8">
    <location>
        <begin position="31"/>
        <end position="52"/>
    </location>
</feature>
<dbReference type="NCBIfam" id="TIGR00688">
    <property type="entry name" value="rarD"/>
    <property type="match status" value="1"/>
</dbReference>
<evidence type="ECO:0000256" key="4">
    <source>
        <dbReference type="ARBA" id="ARBA00022475"/>
    </source>
</evidence>
<feature type="transmembrane region" description="Helical" evidence="8">
    <location>
        <begin position="101"/>
        <end position="122"/>
    </location>
</feature>
<feature type="transmembrane region" description="Helical" evidence="8">
    <location>
        <begin position="181"/>
        <end position="200"/>
    </location>
</feature>
<evidence type="ECO:0000313" key="11">
    <source>
        <dbReference type="Proteomes" id="UP000501168"/>
    </source>
</evidence>
<dbReference type="InterPro" id="IPR037185">
    <property type="entry name" value="EmrE-like"/>
</dbReference>
<reference evidence="10 11" key="1">
    <citation type="submission" date="2020-03" db="EMBL/GenBank/DDBJ databases">
        <title>Complete genome sequence of Orbus sp. IPMB12 (BCRC 80908).</title>
        <authorList>
            <person name="Lo W.-S."/>
            <person name="Chang T.-H."/>
            <person name="Kuo C.-H."/>
        </authorList>
    </citation>
    <scope>NUCLEOTIDE SEQUENCE [LARGE SCALE GENOMIC DNA]</scope>
    <source>
        <strain evidence="10 11">IPMB12</strain>
    </source>
</reference>
<dbReference type="Pfam" id="PF00892">
    <property type="entry name" value="EamA"/>
    <property type="match status" value="1"/>
</dbReference>
<evidence type="ECO:0000259" key="9">
    <source>
        <dbReference type="Pfam" id="PF00892"/>
    </source>
</evidence>
<comment type="subcellular location">
    <subcellularLocation>
        <location evidence="1">Cell membrane</location>
        <topology evidence="1">Multi-pass membrane protein</topology>
    </subcellularLocation>
</comment>
<feature type="transmembrane region" description="Helical" evidence="8">
    <location>
        <begin position="212"/>
        <end position="232"/>
    </location>
</feature>
<evidence type="ECO:0000256" key="5">
    <source>
        <dbReference type="ARBA" id="ARBA00022692"/>
    </source>
</evidence>
<dbReference type="AlphaFoldDB" id="A0A6G9ICD9"/>
<feature type="transmembrane region" description="Helical" evidence="8">
    <location>
        <begin position="152"/>
        <end position="169"/>
    </location>
</feature>
<evidence type="ECO:0000256" key="8">
    <source>
        <dbReference type="SAM" id="Phobius"/>
    </source>
</evidence>
<feature type="transmembrane region" description="Helical" evidence="8">
    <location>
        <begin position="273"/>
        <end position="295"/>
    </location>
</feature>